<comment type="caution">
    <text evidence="8">The sequence shown here is derived from an EMBL/GenBank/DDBJ whole genome shotgun (WGS) entry which is preliminary data.</text>
</comment>
<evidence type="ECO:0000256" key="5">
    <source>
        <dbReference type="ARBA" id="ARBA00023128"/>
    </source>
</evidence>
<evidence type="ECO:0000256" key="1">
    <source>
        <dbReference type="ARBA" id="ARBA00004173"/>
    </source>
</evidence>
<gene>
    <name evidence="8" type="ORF">ElyMa_003517600</name>
</gene>
<dbReference type="Proteomes" id="UP000762676">
    <property type="component" value="Unassembled WGS sequence"/>
</dbReference>
<dbReference type="AlphaFoldDB" id="A0AAV4EGK9"/>
<dbReference type="PANTHER" id="PTHR12810">
    <property type="entry name" value="MITOCHONDRIAL 28S RIBOSOMAL PROTEIN S29"/>
    <property type="match status" value="1"/>
</dbReference>
<keyword evidence="5" id="KW-0496">Mitochondrion</keyword>
<evidence type="ECO:0000256" key="3">
    <source>
        <dbReference type="ARBA" id="ARBA00022946"/>
    </source>
</evidence>
<dbReference type="GO" id="GO:0003735">
    <property type="term" value="F:structural constituent of ribosome"/>
    <property type="evidence" value="ECO:0007669"/>
    <property type="project" value="TreeGrafter"/>
</dbReference>
<organism evidence="8 9">
    <name type="scientific">Elysia marginata</name>
    <dbReference type="NCBI Taxonomy" id="1093978"/>
    <lineage>
        <taxon>Eukaryota</taxon>
        <taxon>Metazoa</taxon>
        <taxon>Spiralia</taxon>
        <taxon>Lophotrochozoa</taxon>
        <taxon>Mollusca</taxon>
        <taxon>Gastropoda</taxon>
        <taxon>Heterobranchia</taxon>
        <taxon>Euthyneura</taxon>
        <taxon>Panpulmonata</taxon>
        <taxon>Sacoglossa</taxon>
        <taxon>Placobranchoidea</taxon>
        <taxon>Plakobranchidae</taxon>
        <taxon>Elysia</taxon>
    </lineage>
</organism>
<keyword evidence="9" id="KW-1185">Reference proteome</keyword>
<dbReference type="Pfam" id="PF10236">
    <property type="entry name" value="DAP3"/>
    <property type="match status" value="1"/>
</dbReference>
<evidence type="ECO:0000256" key="2">
    <source>
        <dbReference type="ARBA" id="ARBA00009863"/>
    </source>
</evidence>
<dbReference type="InterPro" id="IPR019368">
    <property type="entry name" value="Ribosomal_mS29"/>
</dbReference>
<evidence type="ECO:0000256" key="7">
    <source>
        <dbReference type="ARBA" id="ARBA00035140"/>
    </source>
</evidence>
<protein>
    <recommendedName>
        <fullName evidence="7">Small ribosomal subunit protein mS29</fullName>
    </recommendedName>
</protein>
<keyword evidence="3" id="KW-0809">Transit peptide</keyword>
<sequence>MLQTNWTNGAVICTVSEEANDEDRRENYTPIYLLGQEGFEALDPFVPIHVPEYTEKEALSNINYFIDRNWIQNEHGRTDEGKKELIFVSNKNPFNLAKICAQL</sequence>
<comment type="subcellular location">
    <subcellularLocation>
        <location evidence="1">Mitochondrion</location>
    </subcellularLocation>
</comment>
<evidence type="ECO:0000256" key="6">
    <source>
        <dbReference type="ARBA" id="ARBA00023274"/>
    </source>
</evidence>
<evidence type="ECO:0000256" key="4">
    <source>
        <dbReference type="ARBA" id="ARBA00022980"/>
    </source>
</evidence>
<comment type="similarity">
    <text evidence="2">Belongs to the mitochondrion-specific ribosomal protein mS29 family.</text>
</comment>
<dbReference type="PANTHER" id="PTHR12810:SF0">
    <property type="entry name" value="SMALL RIBOSOMAL SUBUNIT PROTEIN MS29"/>
    <property type="match status" value="1"/>
</dbReference>
<evidence type="ECO:0000313" key="9">
    <source>
        <dbReference type="Proteomes" id="UP000762676"/>
    </source>
</evidence>
<reference evidence="8 9" key="1">
    <citation type="journal article" date="2021" name="Elife">
        <title>Chloroplast acquisition without the gene transfer in kleptoplastic sea slugs, Plakobranchus ocellatus.</title>
        <authorList>
            <person name="Maeda T."/>
            <person name="Takahashi S."/>
            <person name="Yoshida T."/>
            <person name="Shimamura S."/>
            <person name="Takaki Y."/>
            <person name="Nagai Y."/>
            <person name="Toyoda A."/>
            <person name="Suzuki Y."/>
            <person name="Arimoto A."/>
            <person name="Ishii H."/>
            <person name="Satoh N."/>
            <person name="Nishiyama T."/>
            <person name="Hasebe M."/>
            <person name="Maruyama T."/>
            <person name="Minagawa J."/>
            <person name="Obokata J."/>
            <person name="Shigenobu S."/>
        </authorList>
    </citation>
    <scope>NUCLEOTIDE SEQUENCE [LARGE SCALE GENOMIC DNA]</scope>
</reference>
<dbReference type="EMBL" id="BMAT01007205">
    <property type="protein sequence ID" value="GFR59851.1"/>
    <property type="molecule type" value="Genomic_DNA"/>
</dbReference>
<name>A0AAV4EGK9_9GAST</name>
<keyword evidence="4 8" id="KW-0689">Ribosomal protein</keyword>
<proteinExistence type="inferred from homology"/>
<accession>A0AAV4EGK9</accession>
<dbReference type="GO" id="GO:0005763">
    <property type="term" value="C:mitochondrial small ribosomal subunit"/>
    <property type="evidence" value="ECO:0007669"/>
    <property type="project" value="TreeGrafter"/>
</dbReference>
<evidence type="ECO:0000313" key="8">
    <source>
        <dbReference type="EMBL" id="GFR59851.1"/>
    </source>
</evidence>
<keyword evidence="6" id="KW-0687">Ribonucleoprotein</keyword>